<dbReference type="AlphaFoldDB" id="A0A8J8T8F2"/>
<organism evidence="2 3">
    <name type="scientific">Halteria grandinella</name>
    <dbReference type="NCBI Taxonomy" id="5974"/>
    <lineage>
        <taxon>Eukaryota</taxon>
        <taxon>Sar</taxon>
        <taxon>Alveolata</taxon>
        <taxon>Ciliophora</taxon>
        <taxon>Intramacronucleata</taxon>
        <taxon>Spirotrichea</taxon>
        <taxon>Stichotrichia</taxon>
        <taxon>Sporadotrichida</taxon>
        <taxon>Halteriidae</taxon>
        <taxon>Halteria</taxon>
    </lineage>
</organism>
<dbReference type="SUPFAM" id="SSF52317">
    <property type="entry name" value="Class I glutamine amidotransferase-like"/>
    <property type="match status" value="1"/>
</dbReference>
<keyword evidence="3" id="KW-1185">Reference proteome</keyword>
<dbReference type="PANTHER" id="PTHR42695">
    <property type="entry name" value="GLUTAMINE AMIDOTRANSFERASE YLR126C-RELATED"/>
    <property type="match status" value="1"/>
</dbReference>
<dbReference type="GO" id="GO:0005829">
    <property type="term" value="C:cytosol"/>
    <property type="evidence" value="ECO:0007669"/>
    <property type="project" value="TreeGrafter"/>
</dbReference>
<comment type="caution">
    <text evidence="2">The sequence shown here is derived from an EMBL/GenBank/DDBJ whole genome shotgun (WGS) entry which is preliminary data.</text>
</comment>
<reference evidence="2" key="1">
    <citation type="submission" date="2019-06" db="EMBL/GenBank/DDBJ databases">
        <authorList>
            <person name="Zheng W."/>
        </authorList>
    </citation>
    <scope>NUCLEOTIDE SEQUENCE</scope>
    <source>
        <strain evidence="2">QDHG01</strain>
    </source>
</reference>
<evidence type="ECO:0000313" key="3">
    <source>
        <dbReference type="Proteomes" id="UP000785679"/>
    </source>
</evidence>
<dbReference type="OrthoDB" id="313472at2759"/>
<dbReference type="Proteomes" id="UP000785679">
    <property type="component" value="Unassembled WGS sequence"/>
</dbReference>
<sequence length="482" mass="55852">MKRSKGILKRFETSSEEVAASYLWPSDSILSSIQLLNQQIIIYLEMVEPSKPHFDGEDDPYYKHCQIILYHQNQAQEVSYYLKEDGQPLNGTIIEREGSIMYTIARVILQLTAQYLPKENLEYMSPYSVRDNLYQNPLILKVIRALYEDDRVIIQISGDTWYVIYPLTIELPLDQVNLRLKAYSQPQLKLAKDALPQEFPIDDLKTRLTSLSNGTYHPKPYYGFIMEEDTQDWQFVYQGLFMGNFATDWTNKRWKVYSAFRCELPSEEDLKSIKALVFPGSARAVHDPSNAFVEVVSKFIRKVLADHSEIKLFGSCFGHQIFGHALGGRTEQMKGIPEVRQKIIGREYIKVTEAFYEMPYVKKYMEDKGFTKDTMPKIVLQQSHGDQVCILPPSATLLGYSDFCAIEMFGVGERLLSMQPHPDFNQGVGDELNAAEYLIPGIIRYDAFERNWLTNSIFWYKGEVLRETRNMMHAIIRNFLYA</sequence>
<gene>
    <name evidence="2" type="ORF">FGO68_gene2777</name>
</gene>
<dbReference type="Gene3D" id="3.40.50.880">
    <property type="match status" value="1"/>
</dbReference>
<dbReference type="Pfam" id="PF00117">
    <property type="entry name" value="GATase"/>
    <property type="match status" value="1"/>
</dbReference>
<dbReference type="InterPro" id="IPR044992">
    <property type="entry name" value="ChyE-like"/>
</dbReference>
<dbReference type="EMBL" id="RRYP01001960">
    <property type="protein sequence ID" value="TNV85281.1"/>
    <property type="molecule type" value="Genomic_DNA"/>
</dbReference>
<evidence type="ECO:0000313" key="2">
    <source>
        <dbReference type="EMBL" id="TNV85281.1"/>
    </source>
</evidence>
<dbReference type="PANTHER" id="PTHR42695:SF5">
    <property type="entry name" value="GLUTAMINE AMIDOTRANSFERASE YLR126C-RELATED"/>
    <property type="match status" value="1"/>
</dbReference>
<feature type="domain" description="Glutamine amidotransferase" evidence="1">
    <location>
        <begin position="267"/>
        <end position="430"/>
    </location>
</feature>
<dbReference type="InterPro" id="IPR029062">
    <property type="entry name" value="Class_I_gatase-like"/>
</dbReference>
<accession>A0A8J8T8F2</accession>
<name>A0A8J8T8F2_HALGN</name>
<proteinExistence type="predicted"/>
<protein>
    <recommendedName>
        <fullName evidence="1">Glutamine amidotransferase domain-containing protein</fullName>
    </recommendedName>
</protein>
<dbReference type="InterPro" id="IPR017926">
    <property type="entry name" value="GATASE"/>
</dbReference>
<evidence type="ECO:0000259" key="1">
    <source>
        <dbReference type="Pfam" id="PF00117"/>
    </source>
</evidence>